<dbReference type="Proteomes" id="UP001164929">
    <property type="component" value="Chromosome 8"/>
</dbReference>
<dbReference type="AlphaFoldDB" id="A0AAD6QEC2"/>
<evidence type="ECO:0000256" key="2">
    <source>
        <dbReference type="SAM" id="SignalP"/>
    </source>
</evidence>
<name>A0AAD6QEC2_9ROSI</name>
<keyword evidence="4" id="KW-1185">Reference proteome</keyword>
<evidence type="ECO:0000313" key="3">
    <source>
        <dbReference type="EMBL" id="KAJ6987023.1"/>
    </source>
</evidence>
<feature type="compositionally biased region" description="Basic and acidic residues" evidence="1">
    <location>
        <begin position="26"/>
        <end position="38"/>
    </location>
</feature>
<reference evidence="3" key="1">
    <citation type="journal article" date="2023" name="Mol. Ecol. Resour.">
        <title>Chromosome-level genome assembly of a triploid poplar Populus alba 'Berolinensis'.</title>
        <authorList>
            <person name="Chen S."/>
            <person name="Yu Y."/>
            <person name="Wang X."/>
            <person name="Wang S."/>
            <person name="Zhang T."/>
            <person name="Zhou Y."/>
            <person name="He R."/>
            <person name="Meng N."/>
            <person name="Wang Y."/>
            <person name="Liu W."/>
            <person name="Liu Z."/>
            <person name="Liu J."/>
            <person name="Guo Q."/>
            <person name="Huang H."/>
            <person name="Sederoff R.R."/>
            <person name="Wang G."/>
            <person name="Qu G."/>
            <person name="Chen S."/>
        </authorList>
    </citation>
    <scope>NUCLEOTIDE SEQUENCE</scope>
    <source>
        <strain evidence="3">SC-2020</strain>
    </source>
</reference>
<feature type="chain" id="PRO_5042129110" evidence="2">
    <location>
        <begin position="24"/>
        <end position="76"/>
    </location>
</feature>
<proteinExistence type="predicted"/>
<feature type="region of interest" description="Disordered" evidence="1">
    <location>
        <begin position="24"/>
        <end position="43"/>
    </location>
</feature>
<evidence type="ECO:0000313" key="4">
    <source>
        <dbReference type="Proteomes" id="UP001164929"/>
    </source>
</evidence>
<keyword evidence="2" id="KW-0732">Signal</keyword>
<feature type="signal peptide" evidence="2">
    <location>
        <begin position="1"/>
        <end position="23"/>
    </location>
</feature>
<comment type="caution">
    <text evidence="3">The sequence shown here is derived from an EMBL/GenBank/DDBJ whole genome shotgun (WGS) entry which is preliminary data.</text>
</comment>
<dbReference type="EMBL" id="JAQIZT010000008">
    <property type="protein sequence ID" value="KAJ6987023.1"/>
    <property type="molecule type" value="Genomic_DNA"/>
</dbReference>
<protein>
    <submittedName>
        <fullName evidence="3">Uncharacterized protein</fullName>
    </submittedName>
</protein>
<organism evidence="3 4">
    <name type="scientific">Populus alba x Populus x berolinensis</name>
    <dbReference type="NCBI Taxonomy" id="444605"/>
    <lineage>
        <taxon>Eukaryota</taxon>
        <taxon>Viridiplantae</taxon>
        <taxon>Streptophyta</taxon>
        <taxon>Embryophyta</taxon>
        <taxon>Tracheophyta</taxon>
        <taxon>Spermatophyta</taxon>
        <taxon>Magnoliopsida</taxon>
        <taxon>eudicotyledons</taxon>
        <taxon>Gunneridae</taxon>
        <taxon>Pentapetalae</taxon>
        <taxon>rosids</taxon>
        <taxon>fabids</taxon>
        <taxon>Malpighiales</taxon>
        <taxon>Salicaceae</taxon>
        <taxon>Saliceae</taxon>
        <taxon>Populus</taxon>
    </lineage>
</organism>
<gene>
    <name evidence="3" type="ORF">NC653_020293</name>
</gene>
<evidence type="ECO:0000256" key="1">
    <source>
        <dbReference type="SAM" id="MobiDB-lite"/>
    </source>
</evidence>
<accession>A0AAD6QEC2</accession>
<sequence>MAAMSLLPSLGLFLLVTNHQSFSQETSRRSNKSHEVKVKNNASSPPHLEIECFFKLEDLRTLTDYLSPEDVQGLDL</sequence>